<accession>A0A3P7P133</accession>
<organism evidence="3 4">
    <name type="scientific">Dibothriocephalus latus</name>
    <name type="common">Fish tapeworm</name>
    <name type="synonym">Diphyllobothrium latum</name>
    <dbReference type="NCBI Taxonomy" id="60516"/>
    <lineage>
        <taxon>Eukaryota</taxon>
        <taxon>Metazoa</taxon>
        <taxon>Spiralia</taxon>
        <taxon>Lophotrochozoa</taxon>
        <taxon>Platyhelminthes</taxon>
        <taxon>Cestoda</taxon>
        <taxon>Eucestoda</taxon>
        <taxon>Diphyllobothriidea</taxon>
        <taxon>Diphyllobothriidae</taxon>
        <taxon>Dibothriocephalus</taxon>
    </lineage>
</organism>
<keyword evidence="1" id="KW-0472">Membrane</keyword>
<reference evidence="3 4" key="1">
    <citation type="submission" date="2018-11" db="EMBL/GenBank/DDBJ databases">
        <authorList>
            <consortium name="Pathogen Informatics"/>
        </authorList>
    </citation>
    <scope>NUCLEOTIDE SEQUENCE [LARGE SCALE GENOMIC DNA]</scope>
</reference>
<feature type="transmembrane region" description="Helical" evidence="1">
    <location>
        <begin position="37"/>
        <end position="61"/>
    </location>
</feature>
<feature type="non-terminal residue" evidence="3">
    <location>
        <position position="138"/>
    </location>
</feature>
<keyword evidence="1" id="KW-0812">Transmembrane</keyword>
<dbReference type="AlphaFoldDB" id="A0A3P7P133"/>
<sequence length="138" mass="15021">MFHFVAYGGSYLICWLCVTMIYNAIGVTKLGPDPPYFVIFVSMADGKFWLCMLIITPVALLPRLLMNSLTNTFSPSLDTVAALLEKKFGKGTKLPLEDYMDDYDTSNFSTVADRGTLGGSVLETSVSEPVTVQALSGS</sequence>
<evidence type="ECO:0000259" key="2">
    <source>
        <dbReference type="Pfam" id="PF16212"/>
    </source>
</evidence>
<keyword evidence="1" id="KW-1133">Transmembrane helix</keyword>
<evidence type="ECO:0000313" key="3">
    <source>
        <dbReference type="EMBL" id="VDN42388.1"/>
    </source>
</evidence>
<dbReference type="Proteomes" id="UP000281553">
    <property type="component" value="Unassembled WGS sequence"/>
</dbReference>
<proteinExistence type="predicted"/>
<evidence type="ECO:0000256" key="1">
    <source>
        <dbReference type="SAM" id="Phobius"/>
    </source>
</evidence>
<dbReference type="OrthoDB" id="10416048at2759"/>
<dbReference type="Pfam" id="PF16212">
    <property type="entry name" value="PhoLip_ATPase_C"/>
    <property type="match status" value="1"/>
</dbReference>
<protein>
    <recommendedName>
        <fullName evidence="2">P-type ATPase C-terminal domain-containing protein</fullName>
    </recommendedName>
</protein>
<dbReference type="EMBL" id="UYRU01104469">
    <property type="protein sequence ID" value="VDN42388.1"/>
    <property type="molecule type" value="Genomic_DNA"/>
</dbReference>
<keyword evidence="4" id="KW-1185">Reference proteome</keyword>
<gene>
    <name evidence="3" type="ORF">DILT_LOCUS18814</name>
</gene>
<feature type="domain" description="P-type ATPase C-terminal" evidence="2">
    <location>
        <begin position="2"/>
        <end position="76"/>
    </location>
</feature>
<dbReference type="InterPro" id="IPR032630">
    <property type="entry name" value="P_typ_ATPase_c"/>
</dbReference>
<evidence type="ECO:0000313" key="4">
    <source>
        <dbReference type="Proteomes" id="UP000281553"/>
    </source>
</evidence>
<feature type="transmembrane region" description="Helical" evidence="1">
    <location>
        <begin position="5"/>
        <end position="25"/>
    </location>
</feature>
<name>A0A3P7P133_DIBLA</name>